<dbReference type="RefSeq" id="XP_030378790.1">
    <property type="nucleotide sequence ID" value="XM_030522930.1"/>
</dbReference>
<sequence>MSYHFSALQFEDRFRPKGLRNWEFPRTYPPRPRDRRPNVTFIADNNGRLLPHARRDKNPFGFYRTTYELPLRITHSFVKFYDVCLSGRYKFRHFPRDLCHCENKKRLHPCDQHDTVGVKEDPYWATPKGCQTKCEGLKKLVAAQKRSCRCYHRKCDAPTPRDSVSEERISLPPNTVIEVIDEKDIERKRPITAFNYRRKPRHN</sequence>
<proteinExistence type="inferred from homology"/>
<name>A0A6J2TT88_DROLE</name>
<comment type="similarity">
    <text evidence="1">Belongs to the Flattop family.</text>
</comment>
<dbReference type="GO" id="GO:0044782">
    <property type="term" value="P:cilium organization"/>
    <property type="evidence" value="ECO:0007669"/>
    <property type="project" value="TreeGrafter"/>
</dbReference>
<dbReference type="Pfam" id="PF22611">
    <property type="entry name" value="CFAP126"/>
    <property type="match status" value="1"/>
</dbReference>
<dbReference type="OrthoDB" id="521617at2759"/>
<organism evidence="3 4">
    <name type="scientific">Drosophila lebanonensis</name>
    <name type="common">Fruit fly</name>
    <name type="synonym">Scaptodrosophila lebanonensis</name>
    <dbReference type="NCBI Taxonomy" id="7225"/>
    <lineage>
        <taxon>Eukaryota</taxon>
        <taxon>Metazoa</taxon>
        <taxon>Ecdysozoa</taxon>
        <taxon>Arthropoda</taxon>
        <taxon>Hexapoda</taxon>
        <taxon>Insecta</taxon>
        <taxon>Pterygota</taxon>
        <taxon>Neoptera</taxon>
        <taxon>Endopterygota</taxon>
        <taxon>Diptera</taxon>
        <taxon>Brachycera</taxon>
        <taxon>Muscomorpha</taxon>
        <taxon>Ephydroidea</taxon>
        <taxon>Drosophilidae</taxon>
        <taxon>Scaptodrosophila</taxon>
    </lineage>
</organism>
<gene>
    <name evidence="4" type="primary">LOC115627297</name>
</gene>
<dbReference type="CDD" id="cd23705">
    <property type="entry name" value="Flattop"/>
    <property type="match status" value="1"/>
</dbReference>
<dbReference type="AlphaFoldDB" id="A0A6J2TT88"/>
<reference evidence="4" key="1">
    <citation type="submission" date="2025-08" db="UniProtKB">
        <authorList>
            <consortium name="RefSeq"/>
        </authorList>
    </citation>
    <scope>IDENTIFICATION</scope>
    <source>
        <strain evidence="4">11010-0011.00</strain>
        <tissue evidence="4">Whole body</tissue>
    </source>
</reference>
<accession>A0A6J2TT88</accession>
<evidence type="ECO:0000256" key="2">
    <source>
        <dbReference type="ARBA" id="ARBA00033306"/>
    </source>
</evidence>
<evidence type="ECO:0000313" key="3">
    <source>
        <dbReference type="Proteomes" id="UP000504634"/>
    </source>
</evidence>
<evidence type="ECO:0000256" key="1">
    <source>
        <dbReference type="ARBA" id="ARBA00009887"/>
    </source>
</evidence>
<dbReference type="InterPro" id="IPR038797">
    <property type="entry name" value="Fltp"/>
</dbReference>
<keyword evidence="3" id="KW-1185">Reference proteome</keyword>
<dbReference type="GO" id="GO:0036064">
    <property type="term" value="C:ciliary basal body"/>
    <property type="evidence" value="ECO:0007669"/>
    <property type="project" value="TreeGrafter"/>
</dbReference>
<dbReference type="PANTHER" id="PTHR34639">
    <property type="entry name" value="PROTEIN FLATTOP"/>
    <property type="match status" value="1"/>
</dbReference>
<dbReference type="Proteomes" id="UP000504634">
    <property type="component" value="Unplaced"/>
</dbReference>
<dbReference type="GeneID" id="115627297"/>
<protein>
    <recommendedName>
        <fullName evidence="2">Cilia- and flagella-associated protein 126</fullName>
    </recommendedName>
</protein>
<dbReference type="PANTHER" id="PTHR34639:SF1">
    <property type="entry name" value="PROTEIN FLATTOP"/>
    <property type="match status" value="1"/>
</dbReference>
<evidence type="ECO:0000313" key="4">
    <source>
        <dbReference type="RefSeq" id="XP_030378790.1"/>
    </source>
</evidence>